<gene>
    <name evidence="2" type="ORF">DealDRAFT_0945</name>
</gene>
<feature type="transmembrane region" description="Helical" evidence="1">
    <location>
        <begin position="122"/>
        <end position="141"/>
    </location>
</feature>
<dbReference type="RefSeq" id="WP_008515352.1">
    <property type="nucleotide sequence ID" value="NZ_ACJM01000004.1"/>
</dbReference>
<dbReference type="AlphaFoldDB" id="C0GEN6"/>
<keyword evidence="3" id="KW-1185">Reference proteome</keyword>
<keyword evidence="1" id="KW-0472">Membrane</keyword>
<proteinExistence type="predicted"/>
<protein>
    <submittedName>
        <fullName evidence="2">Uncharacterized protein</fullName>
    </submittedName>
</protein>
<evidence type="ECO:0000256" key="1">
    <source>
        <dbReference type="SAM" id="Phobius"/>
    </source>
</evidence>
<feature type="transmembrane region" description="Helical" evidence="1">
    <location>
        <begin position="58"/>
        <end position="79"/>
    </location>
</feature>
<name>C0GEN6_DETAL</name>
<dbReference type="STRING" id="555088.DealDRAFT_0945"/>
<keyword evidence="1" id="KW-1133">Transmembrane helix</keyword>
<accession>C0GEN6</accession>
<sequence>MDKTAAGAGAGFVSGLVIGLISIVLFITSVCELCLINIGGGIFMRQMLTQNALPVWQALGWLVHLSVSVVLGIILAHILSVTGKDWALLKGAIWGAVIWLITIGGVSPLGGYITVPPRPEDIFLLFAYHVLFGLLAAWLLVRFGSISETNKL</sequence>
<feature type="transmembrane region" description="Helical" evidence="1">
    <location>
        <begin position="12"/>
        <end position="38"/>
    </location>
</feature>
<evidence type="ECO:0000313" key="2">
    <source>
        <dbReference type="EMBL" id="EEG78068.1"/>
    </source>
</evidence>
<keyword evidence="1" id="KW-0812">Transmembrane</keyword>
<comment type="caution">
    <text evidence="2">The sequence shown here is derived from an EMBL/GenBank/DDBJ whole genome shotgun (WGS) entry which is preliminary data.</text>
</comment>
<evidence type="ECO:0000313" key="3">
    <source>
        <dbReference type="Proteomes" id="UP000006443"/>
    </source>
</evidence>
<feature type="transmembrane region" description="Helical" evidence="1">
    <location>
        <begin position="91"/>
        <end position="110"/>
    </location>
</feature>
<reference evidence="2 3" key="1">
    <citation type="submission" date="2009-02" db="EMBL/GenBank/DDBJ databases">
        <title>Sequencing of the draft genome and assembly of Dethiobacter alkaliphilus AHT 1.</title>
        <authorList>
            <consortium name="US DOE Joint Genome Institute (JGI-PGF)"/>
            <person name="Lucas S."/>
            <person name="Copeland A."/>
            <person name="Lapidus A."/>
            <person name="Glavina del Rio T."/>
            <person name="Dalin E."/>
            <person name="Tice H."/>
            <person name="Bruce D."/>
            <person name="Goodwin L."/>
            <person name="Pitluck S."/>
            <person name="Larimer F."/>
            <person name="Land M.L."/>
            <person name="Hauser L."/>
            <person name="Muyzer G."/>
        </authorList>
    </citation>
    <scope>NUCLEOTIDE SEQUENCE [LARGE SCALE GENOMIC DNA]</scope>
    <source>
        <strain evidence="2 3">AHT 1</strain>
    </source>
</reference>
<organism evidence="2 3">
    <name type="scientific">Dethiobacter alkaliphilus AHT 1</name>
    <dbReference type="NCBI Taxonomy" id="555088"/>
    <lineage>
        <taxon>Bacteria</taxon>
        <taxon>Bacillati</taxon>
        <taxon>Bacillota</taxon>
        <taxon>Dethiobacteria</taxon>
        <taxon>Dethiobacterales</taxon>
        <taxon>Dethiobacteraceae</taxon>
        <taxon>Dethiobacter</taxon>
    </lineage>
</organism>
<dbReference type="Proteomes" id="UP000006443">
    <property type="component" value="Unassembled WGS sequence"/>
</dbReference>
<dbReference type="OrthoDB" id="1798220at2"/>
<dbReference type="EMBL" id="ACJM01000004">
    <property type="protein sequence ID" value="EEG78068.1"/>
    <property type="molecule type" value="Genomic_DNA"/>
</dbReference>